<dbReference type="InterPro" id="IPR001623">
    <property type="entry name" value="DnaJ_domain"/>
</dbReference>
<sequence length="62" mass="6732">MASSSASSPRTREDACATLGIPVYATRADAKKSYRALARAFHPDKGGDAERFQAVQRAYELL</sequence>
<dbReference type="PANTHER" id="PTHR44145">
    <property type="entry name" value="DNAJ HOMOLOG SUBFAMILY A MEMBER 3, MITOCHONDRIAL"/>
    <property type="match status" value="1"/>
</dbReference>
<dbReference type="CDD" id="cd06257">
    <property type="entry name" value="DnaJ"/>
    <property type="match status" value="1"/>
</dbReference>
<protein>
    <submittedName>
        <fullName evidence="3">Predicted protein</fullName>
    </submittedName>
</protein>
<accession>C1MVQ1</accession>
<gene>
    <name evidence="3" type="ORF">MICPUCDRAFT_18738</name>
</gene>
<dbReference type="RefSeq" id="XP_003060079.1">
    <property type="nucleotide sequence ID" value="XM_003060033.1"/>
</dbReference>
<organism evidence="4">
    <name type="scientific">Micromonas pusilla (strain CCMP1545)</name>
    <name type="common">Picoplanktonic green alga</name>
    <dbReference type="NCBI Taxonomy" id="564608"/>
    <lineage>
        <taxon>Eukaryota</taxon>
        <taxon>Viridiplantae</taxon>
        <taxon>Chlorophyta</taxon>
        <taxon>Mamiellophyceae</taxon>
        <taxon>Mamiellales</taxon>
        <taxon>Mamiellaceae</taxon>
        <taxon>Micromonas</taxon>
    </lineage>
</organism>
<dbReference type="InterPro" id="IPR036869">
    <property type="entry name" value="J_dom_sf"/>
</dbReference>
<feature type="domain" description="J" evidence="2">
    <location>
        <begin position="14"/>
        <end position="62"/>
    </location>
</feature>
<dbReference type="GeneID" id="9685517"/>
<evidence type="ECO:0000313" key="4">
    <source>
        <dbReference type="Proteomes" id="UP000001876"/>
    </source>
</evidence>
<dbReference type="PANTHER" id="PTHR44145:SF3">
    <property type="entry name" value="DNAJ HOMOLOG SUBFAMILY A MEMBER 3, MITOCHONDRIAL"/>
    <property type="match status" value="1"/>
</dbReference>
<dbReference type="KEGG" id="mpp:MICPUCDRAFT_18738"/>
<dbReference type="PROSITE" id="PS50076">
    <property type="entry name" value="DNAJ_2"/>
    <property type="match status" value="1"/>
</dbReference>
<dbReference type="OrthoDB" id="497158at2759"/>
<keyword evidence="1" id="KW-0143">Chaperone</keyword>
<feature type="non-terminal residue" evidence="3">
    <location>
        <position position="62"/>
    </location>
</feature>
<dbReference type="SUPFAM" id="SSF46565">
    <property type="entry name" value="Chaperone J-domain"/>
    <property type="match status" value="1"/>
</dbReference>
<dbReference type="Pfam" id="PF00226">
    <property type="entry name" value="DnaJ"/>
    <property type="match status" value="1"/>
</dbReference>
<dbReference type="SMART" id="SM00271">
    <property type="entry name" value="DnaJ"/>
    <property type="match status" value="1"/>
</dbReference>
<evidence type="ECO:0000259" key="2">
    <source>
        <dbReference type="PROSITE" id="PS50076"/>
    </source>
</evidence>
<dbReference type="Proteomes" id="UP000001876">
    <property type="component" value="Unassembled WGS sequence"/>
</dbReference>
<reference evidence="3 4" key="1">
    <citation type="journal article" date="2009" name="Science">
        <title>Green evolution and dynamic adaptations revealed by genomes of the marine picoeukaryotes Micromonas.</title>
        <authorList>
            <person name="Worden A.Z."/>
            <person name="Lee J.H."/>
            <person name="Mock T."/>
            <person name="Rouze P."/>
            <person name="Simmons M.P."/>
            <person name="Aerts A.L."/>
            <person name="Allen A.E."/>
            <person name="Cuvelier M.L."/>
            <person name="Derelle E."/>
            <person name="Everett M.V."/>
            <person name="Foulon E."/>
            <person name="Grimwood J."/>
            <person name="Gundlach H."/>
            <person name="Henrissat B."/>
            <person name="Napoli C."/>
            <person name="McDonald S.M."/>
            <person name="Parker M.S."/>
            <person name="Rombauts S."/>
            <person name="Salamov A."/>
            <person name="Von Dassow P."/>
            <person name="Badger J.H."/>
            <person name="Coutinho P.M."/>
            <person name="Demir E."/>
            <person name="Dubchak I."/>
            <person name="Gentemann C."/>
            <person name="Eikrem W."/>
            <person name="Gready J.E."/>
            <person name="John U."/>
            <person name="Lanier W."/>
            <person name="Lindquist E.A."/>
            <person name="Lucas S."/>
            <person name="Mayer K.F."/>
            <person name="Moreau H."/>
            <person name="Not F."/>
            <person name="Otillar R."/>
            <person name="Panaud O."/>
            <person name="Pangilinan J."/>
            <person name="Paulsen I."/>
            <person name="Piegu B."/>
            <person name="Poliakov A."/>
            <person name="Robbens S."/>
            <person name="Schmutz J."/>
            <person name="Toulza E."/>
            <person name="Wyss T."/>
            <person name="Zelensky A."/>
            <person name="Zhou K."/>
            <person name="Armbrust E.V."/>
            <person name="Bhattacharya D."/>
            <person name="Goodenough U.W."/>
            <person name="Van de Peer Y."/>
            <person name="Grigoriev I.V."/>
        </authorList>
    </citation>
    <scope>NUCLEOTIDE SEQUENCE [LARGE SCALE GENOMIC DNA]</scope>
    <source>
        <strain evidence="3 4">CCMP1545</strain>
    </source>
</reference>
<evidence type="ECO:0000313" key="3">
    <source>
        <dbReference type="EMBL" id="EEH56031.1"/>
    </source>
</evidence>
<dbReference type="InterPro" id="IPR051938">
    <property type="entry name" value="Apopto_cytoskel_mod"/>
</dbReference>
<keyword evidence="4" id="KW-1185">Reference proteome</keyword>
<evidence type="ECO:0000256" key="1">
    <source>
        <dbReference type="ARBA" id="ARBA00023186"/>
    </source>
</evidence>
<name>C1MVQ1_MICPC</name>
<dbReference type="EMBL" id="GG663741">
    <property type="protein sequence ID" value="EEH56031.1"/>
    <property type="molecule type" value="Genomic_DNA"/>
</dbReference>
<dbReference type="Gene3D" id="1.10.287.110">
    <property type="entry name" value="DnaJ domain"/>
    <property type="match status" value="1"/>
</dbReference>
<dbReference type="AlphaFoldDB" id="C1MVQ1"/>
<proteinExistence type="predicted"/>